<proteinExistence type="predicted"/>
<keyword evidence="4 6" id="KW-1133">Transmembrane helix</keyword>
<feature type="transmembrane region" description="Helical" evidence="6">
    <location>
        <begin position="193"/>
        <end position="216"/>
    </location>
</feature>
<evidence type="ECO:0000256" key="5">
    <source>
        <dbReference type="ARBA" id="ARBA00023136"/>
    </source>
</evidence>
<reference evidence="7 8" key="1">
    <citation type="submission" date="2016-12" db="EMBL/GenBank/DDBJ databases">
        <authorList>
            <person name="Song W.-J."/>
            <person name="Kurnit D.M."/>
        </authorList>
    </citation>
    <scope>NUCLEOTIDE SEQUENCE [LARGE SCALE GENOMIC DNA]</scope>
    <source>
        <strain evidence="7 8">IMCC3135</strain>
    </source>
</reference>
<accession>A0A2Z2NKZ6</accession>
<feature type="transmembrane region" description="Helical" evidence="6">
    <location>
        <begin position="144"/>
        <end position="163"/>
    </location>
</feature>
<evidence type="ECO:0000256" key="2">
    <source>
        <dbReference type="ARBA" id="ARBA00022475"/>
    </source>
</evidence>
<dbReference type="GO" id="GO:0005886">
    <property type="term" value="C:plasma membrane"/>
    <property type="evidence" value="ECO:0007669"/>
    <property type="project" value="UniProtKB-SubCell"/>
</dbReference>
<protein>
    <submittedName>
        <fullName evidence="7">Uncharacterized protein</fullName>
    </submittedName>
</protein>
<dbReference type="Proteomes" id="UP000250079">
    <property type="component" value="Chromosome"/>
</dbReference>
<dbReference type="EMBL" id="CP018632">
    <property type="protein sequence ID" value="ASJ71195.1"/>
    <property type="molecule type" value="Genomic_DNA"/>
</dbReference>
<dbReference type="Pfam" id="PF03706">
    <property type="entry name" value="LPG_synthase_TM"/>
    <property type="match status" value="1"/>
</dbReference>
<keyword evidence="8" id="KW-1185">Reference proteome</keyword>
<feature type="transmembrane region" description="Helical" evidence="6">
    <location>
        <begin position="267"/>
        <end position="290"/>
    </location>
</feature>
<sequence>MLLTVLLLLLIARLIELETAIALIRNADWRWMIACFVVVQLQVLLSAIRWQVTAVRLGQVLSVPHAVREYYLATLGNLSLPGGITGDAARVYRNRDAAGVGKSAQSVLIERLAGQLALLVVTLGGWVLWPLLMDSAAPELGEKMILTALLLLVALVLVFRLVVRFAPPSVANFMAELGPSLYCAWWADRQWLVQGALSLGVVATYLAVFAICALALQHPLPFVGVVTIVPLVLLSMVIPISIGGWGVREAVAASLWPVLGMSAEAGVASSVLYGVISLLATIPGALWAALRPSDDRCL</sequence>
<dbReference type="PANTHER" id="PTHR40277:SF1">
    <property type="entry name" value="BLL5419 PROTEIN"/>
    <property type="match status" value="1"/>
</dbReference>
<organism evidence="7 8">
    <name type="scientific">Granulosicoccus antarcticus IMCC3135</name>
    <dbReference type="NCBI Taxonomy" id="1192854"/>
    <lineage>
        <taxon>Bacteria</taxon>
        <taxon>Pseudomonadati</taxon>
        <taxon>Pseudomonadota</taxon>
        <taxon>Gammaproteobacteria</taxon>
        <taxon>Chromatiales</taxon>
        <taxon>Granulosicoccaceae</taxon>
        <taxon>Granulosicoccus</taxon>
    </lineage>
</organism>
<name>A0A2Z2NKZ6_9GAMM</name>
<evidence type="ECO:0000313" key="7">
    <source>
        <dbReference type="EMBL" id="ASJ71195.1"/>
    </source>
</evidence>
<evidence type="ECO:0000256" key="6">
    <source>
        <dbReference type="SAM" id="Phobius"/>
    </source>
</evidence>
<dbReference type="PANTHER" id="PTHR40277">
    <property type="entry name" value="BLL5419 PROTEIN"/>
    <property type="match status" value="1"/>
</dbReference>
<feature type="transmembrane region" description="Helical" evidence="6">
    <location>
        <begin position="30"/>
        <end position="48"/>
    </location>
</feature>
<feature type="transmembrane region" description="Helical" evidence="6">
    <location>
        <begin position="223"/>
        <end position="247"/>
    </location>
</feature>
<evidence type="ECO:0000313" key="8">
    <source>
        <dbReference type="Proteomes" id="UP000250079"/>
    </source>
</evidence>
<dbReference type="InterPro" id="IPR022791">
    <property type="entry name" value="L-PG_synthase/AglD"/>
</dbReference>
<evidence type="ECO:0000256" key="1">
    <source>
        <dbReference type="ARBA" id="ARBA00004651"/>
    </source>
</evidence>
<dbReference type="AlphaFoldDB" id="A0A2Z2NKZ6"/>
<dbReference type="KEGG" id="gai:IMCC3135_05415"/>
<keyword evidence="5 6" id="KW-0472">Membrane</keyword>
<keyword evidence="2" id="KW-1003">Cell membrane</keyword>
<evidence type="ECO:0000256" key="3">
    <source>
        <dbReference type="ARBA" id="ARBA00022692"/>
    </source>
</evidence>
<comment type="subcellular location">
    <subcellularLocation>
        <location evidence="1">Cell membrane</location>
        <topology evidence="1">Multi-pass membrane protein</topology>
    </subcellularLocation>
</comment>
<gene>
    <name evidence="7" type="ORF">IMCC3135_05415</name>
</gene>
<evidence type="ECO:0000256" key="4">
    <source>
        <dbReference type="ARBA" id="ARBA00022989"/>
    </source>
</evidence>
<feature type="transmembrane region" description="Helical" evidence="6">
    <location>
        <begin position="112"/>
        <end position="132"/>
    </location>
</feature>
<keyword evidence="3 6" id="KW-0812">Transmembrane</keyword>